<dbReference type="SMART" id="SM00034">
    <property type="entry name" value="CLECT"/>
    <property type="match status" value="2"/>
</dbReference>
<dbReference type="SUPFAM" id="SSF56436">
    <property type="entry name" value="C-type lectin-like"/>
    <property type="match status" value="2"/>
</dbReference>
<protein>
    <submittedName>
        <fullName evidence="5">Uncharacterized protein</fullName>
    </submittedName>
</protein>
<evidence type="ECO:0000259" key="4">
    <source>
        <dbReference type="PROSITE" id="PS50041"/>
    </source>
</evidence>
<feature type="domain" description="C-type lectin" evidence="4">
    <location>
        <begin position="185"/>
        <end position="289"/>
    </location>
</feature>
<evidence type="ECO:0000313" key="5">
    <source>
        <dbReference type="EMBL" id="CAH3151734.1"/>
    </source>
</evidence>
<feature type="non-terminal residue" evidence="5">
    <location>
        <position position="1"/>
    </location>
</feature>
<dbReference type="PANTHER" id="PTHR22803">
    <property type="entry name" value="MANNOSE, PHOSPHOLIPASE, LECTIN RECEPTOR RELATED"/>
    <property type="match status" value="1"/>
</dbReference>
<dbReference type="PROSITE" id="PS01180">
    <property type="entry name" value="CUB"/>
    <property type="match status" value="2"/>
</dbReference>
<organism evidence="5 6">
    <name type="scientific">Porites evermanni</name>
    <dbReference type="NCBI Taxonomy" id="104178"/>
    <lineage>
        <taxon>Eukaryota</taxon>
        <taxon>Metazoa</taxon>
        <taxon>Cnidaria</taxon>
        <taxon>Anthozoa</taxon>
        <taxon>Hexacorallia</taxon>
        <taxon>Scleractinia</taxon>
        <taxon>Fungiina</taxon>
        <taxon>Poritidae</taxon>
        <taxon>Porites</taxon>
    </lineage>
</organism>
<dbReference type="Proteomes" id="UP001159427">
    <property type="component" value="Unassembled WGS sequence"/>
</dbReference>
<comment type="caution">
    <text evidence="5">The sequence shown here is derived from an EMBL/GenBank/DDBJ whole genome shotgun (WGS) entry which is preliminary data.</text>
</comment>
<dbReference type="SUPFAM" id="SSF49854">
    <property type="entry name" value="Spermadhesin, CUB domain"/>
    <property type="match status" value="2"/>
</dbReference>
<dbReference type="Pfam" id="PF00431">
    <property type="entry name" value="CUB"/>
    <property type="match status" value="1"/>
</dbReference>
<dbReference type="Gene3D" id="3.10.100.10">
    <property type="entry name" value="Mannose-Binding Protein A, subunit A"/>
    <property type="match status" value="2"/>
</dbReference>
<dbReference type="InterPro" id="IPR035914">
    <property type="entry name" value="Sperma_CUB_dom_sf"/>
</dbReference>
<dbReference type="SMART" id="SM00042">
    <property type="entry name" value="CUB"/>
    <property type="match status" value="1"/>
</dbReference>
<feature type="domain" description="CUB" evidence="3">
    <location>
        <begin position="63"/>
        <end position="170"/>
    </location>
</feature>
<keyword evidence="1" id="KW-1015">Disulfide bond</keyword>
<dbReference type="InterPro" id="IPR018378">
    <property type="entry name" value="C-type_lectin_CS"/>
</dbReference>
<dbReference type="CDD" id="cd00041">
    <property type="entry name" value="CUB"/>
    <property type="match status" value="1"/>
</dbReference>
<gene>
    <name evidence="5" type="ORF">PEVE_00000501</name>
</gene>
<feature type="non-terminal residue" evidence="5">
    <location>
        <position position="395"/>
    </location>
</feature>
<dbReference type="InterPro" id="IPR050111">
    <property type="entry name" value="C-type_lectin/snaclec_domain"/>
</dbReference>
<keyword evidence="6" id="KW-1185">Reference proteome</keyword>
<dbReference type="Pfam" id="PF00059">
    <property type="entry name" value="Lectin_C"/>
    <property type="match status" value="2"/>
</dbReference>
<feature type="domain" description="CUB" evidence="3">
    <location>
        <begin position="1"/>
        <end position="57"/>
    </location>
</feature>
<dbReference type="InterPro" id="IPR000859">
    <property type="entry name" value="CUB_dom"/>
</dbReference>
<proteinExistence type="predicted"/>
<dbReference type="InterPro" id="IPR016187">
    <property type="entry name" value="CTDL_fold"/>
</dbReference>
<evidence type="ECO:0000313" key="6">
    <source>
        <dbReference type="Proteomes" id="UP001159427"/>
    </source>
</evidence>
<accession>A0ABN8PVC6</accession>
<dbReference type="EMBL" id="CALNXI010001018">
    <property type="protein sequence ID" value="CAH3151734.1"/>
    <property type="molecule type" value="Genomic_DNA"/>
</dbReference>
<reference evidence="5 6" key="1">
    <citation type="submission" date="2022-05" db="EMBL/GenBank/DDBJ databases">
        <authorList>
            <consortium name="Genoscope - CEA"/>
            <person name="William W."/>
        </authorList>
    </citation>
    <scope>NUCLEOTIDE SEQUENCE [LARGE SCALE GENOMIC DNA]</scope>
</reference>
<dbReference type="InterPro" id="IPR016186">
    <property type="entry name" value="C-type_lectin-like/link_sf"/>
</dbReference>
<sequence length="395" mass="44297">FDYLKITDSNNLELGKYCDRGFGWNQSTLVTGDYANITFKSDLRVEGKGFQLYFNVLPQSALCSSVVNNILRSPVYAQSYPPNLHCVYNISVPQGKIQKLVFQIFELASDPECRNDYLSISNGTNTIGQYCGNLTGNEIRVSHDYLLLTFHSGTQFNPKNKGFEIFFTADAHMPAPCPSGWVSSVYGSCYKISSEKLVWISAKTACEALGSNLVILNSVTEIQNVIGNAAGFLWIGLQRDFKNKSRWLWVDGSEAFFTYWWTGEPNQANSEENCAVMTPYVRKWNDIACTGETYNYICEIKAVGSYLTNVNSPSEQHVLHGLSEGKGTWIGMHGKPKDNSSWVWVNNSQVSYNNDLRNRLDNLTGQGDCIAIDSKGKLKKRNCNHQLNFVCTVQT</sequence>
<dbReference type="InterPro" id="IPR001304">
    <property type="entry name" value="C-type_lectin-like"/>
</dbReference>
<evidence type="ECO:0000259" key="3">
    <source>
        <dbReference type="PROSITE" id="PS01180"/>
    </source>
</evidence>
<dbReference type="Gene3D" id="2.60.120.290">
    <property type="entry name" value="Spermadhesin, CUB domain"/>
    <property type="match status" value="2"/>
</dbReference>
<evidence type="ECO:0000256" key="2">
    <source>
        <dbReference type="PROSITE-ProRule" id="PRU00059"/>
    </source>
</evidence>
<dbReference type="PROSITE" id="PS00615">
    <property type="entry name" value="C_TYPE_LECTIN_1"/>
    <property type="match status" value="1"/>
</dbReference>
<dbReference type="PROSITE" id="PS50041">
    <property type="entry name" value="C_TYPE_LECTIN_2"/>
    <property type="match status" value="2"/>
</dbReference>
<name>A0ABN8PVC6_9CNID</name>
<evidence type="ECO:0000256" key="1">
    <source>
        <dbReference type="ARBA" id="ARBA00023157"/>
    </source>
</evidence>
<feature type="domain" description="C-type lectin" evidence="4">
    <location>
        <begin position="298"/>
        <end position="392"/>
    </location>
</feature>
<comment type="caution">
    <text evidence="2">Lacks conserved residue(s) required for the propagation of feature annotation.</text>
</comment>